<sequence length="45" mass="5274">MPAKDLYHDAVKQAPIKDGWTVTNDPLHLRYGSFDFQEVITQWLK</sequence>
<gene>
    <name evidence="1" type="ORF">L2Y54_17740</name>
</gene>
<dbReference type="InterPro" id="IPR014919">
    <property type="entry name" value="XisH"/>
</dbReference>
<organism evidence="1 2">
    <name type="scientific">Thiothrix winogradskyi</name>
    <dbReference type="NCBI Taxonomy" id="96472"/>
    <lineage>
        <taxon>Bacteria</taxon>
        <taxon>Pseudomonadati</taxon>
        <taxon>Pseudomonadota</taxon>
        <taxon>Gammaproteobacteria</taxon>
        <taxon>Thiotrichales</taxon>
        <taxon>Thiotrichaceae</taxon>
        <taxon>Thiothrix</taxon>
    </lineage>
</organism>
<protein>
    <submittedName>
        <fullName evidence="1">XisH family protein</fullName>
    </submittedName>
</protein>
<dbReference type="Proteomes" id="UP001054801">
    <property type="component" value="Chromosome"/>
</dbReference>
<evidence type="ECO:0000313" key="1">
    <source>
        <dbReference type="EMBL" id="UJS23761.1"/>
    </source>
</evidence>
<accession>A0ABY3SWF9</accession>
<dbReference type="Gene3D" id="3.40.1350.10">
    <property type="match status" value="1"/>
</dbReference>
<evidence type="ECO:0000313" key="2">
    <source>
        <dbReference type="Proteomes" id="UP001054801"/>
    </source>
</evidence>
<dbReference type="InterPro" id="IPR011335">
    <property type="entry name" value="Restrct_endonuc-II-like"/>
</dbReference>
<proteinExistence type="predicted"/>
<dbReference type="EMBL" id="CP091244">
    <property type="protein sequence ID" value="UJS23761.1"/>
    <property type="molecule type" value="Genomic_DNA"/>
</dbReference>
<dbReference type="InterPro" id="IPR011856">
    <property type="entry name" value="tRNA_endonuc-like_dom_sf"/>
</dbReference>
<keyword evidence="2" id="KW-1185">Reference proteome</keyword>
<dbReference type="Pfam" id="PF08814">
    <property type="entry name" value="XisH"/>
    <property type="match status" value="1"/>
</dbReference>
<reference evidence="1" key="1">
    <citation type="journal article" date="2022" name="Microorganisms">
        <title>Two New Species of Filamentous Sulfur Bacteria of the Genus Thiothrix, Thiothrix winogradskyi sp. nov. and 'Candidatus Thiothrix sulfatifontis' sp. nov.</title>
        <authorList>
            <person name="Ravin N.V."/>
            <person name="Rossetti S."/>
            <person name="Beletsky A.V."/>
            <person name="Kadnikov V.V."/>
            <person name="Rudenko T.S."/>
            <person name="Smolyakov D.D."/>
            <person name="Moskvitina M.I."/>
            <person name="Gureeva M.V."/>
            <person name="Mardanov A.V."/>
            <person name="Grabovich M.Y."/>
        </authorList>
    </citation>
    <scope>NUCLEOTIDE SEQUENCE</scope>
    <source>
        <strain evidence="1">CT3</strain>
    </source>
</reference>
<dbReference type="RefSeq" id="WP_236497963.1">
    <property type="nucleotide sequence ID" value="NZ_CP091244.1"/>
</dbReference>
<dbReference type="SUPFAM" id="SSF52980">
    <property type="entry name" value="Restriction endonuclease-like"/>
    <property type="match status" value="1"/>
</dbReference>
<name>A0ABY3SWF9_9GAMM</name>